<feature type="region of interest" description="Disordered" evidence="1">
    <location>
        <begin position="144"/>
        <end position="185"/>
    </location>
</feature>
<feature type="compositionally biased region" description="Pro residues" evidence="1">
    <location>
        <begin position="117"/>
        <end position="132"/>
    </location>
</feature>
<dbReference type="Proteomes" id="UP000817658">
    <property type="component" value="Chromosome 1"/>
</dbReference>
<protein>
    <submittedName>
        <fullName evidence="2">Uncharacterized protein P0510F03.14</fullName>
    </submittedName>
</protein>
<feature type="compositionally biased region" description="Low complexity" evidence="1">
    <location>
        <begin position="100"/>
        <end position="116"/>
    </location>
</feature>
<evidence type="ECO:0000313" key="2">
    <source>
        <dbReference type="EMBL" id="BAD67798.1"/>
    </source>
</evidence>
<organism evidence="2">
    <name type="scientific">Oryza sativa subsp. japonica</name>
    <name type="common">Rice</name>
    <dbReference type="NCBI Taxonomy" id="39947"/>
    <lineage>
        <taxon>Eukaryota</taxon>
        <taxon>Viridiplantae</taxon>
        <taxon>Streptophyta</taxon>
        <taxon>Embryophyta</taxon>
        <taxon>Tracheophyta</taxon>
        <taxon>Spermatophyta</taxon>
        <taxon>Magnoliopsida</taxon>
        <taxon>Liliopsida</taxon>
        <taxon>Poales</taxon>
        <taxon>Poaceae</taxon>
        <taxon>BOP clade</taxon>
        <taxon>Oryzoideae</taxon>
        <taxon>Oryzeae</taxon>
        <taxon>Oryzinae</taxon>
        <taxon>Oryza</taxon>
        <taxon>Oryza sativa</taxon>
    </lineage>
</organism>
<feature type="compositionally biased region" description="Pro residues" evidence="1">
    <location>
        <begin position="88"/>
        <end position="99"/>
    </location>
</feature>
<reference evidence="2" key="1">
    <citation type="journal article" date="2002" name="Nature">
        <title>The genome sequence and structure of rice chromosome 1.</title>
        <authorList>
            <person name="Sasaki T."/>
            <person name="Matsumoto T."/>
            <person name="Yamamoto K."/>
            <person name="Sakata K."/>
            <person name="Baba T."/>
            <person name="Katayose Y."/>
            <person name="Wu J."/>
            <person name="Niimura Y."/>
            <person name="Cheng Z."/>
            <person name="Nagamura Y."/>
            <person name="Antonio B.A."/>
            <person name="Kanamori H."/>
            <person name="Hosokawa S."/>
            <person name="Masukawa M."/>
            <person name="Arikawa K."/>
            <person name="Chiden Y."/>
            <person name="Hayashi M."/>
            <person name="Okamoto M."/>
            <person name="Ando T."/>
            <person name="Aoki H."/>
            <person name="Arita K."/>
            <person name="Hamada M."/>
            <person name="Harada C."/>
            <person name="Hijishita S."/>
            <person name="Honda M."/>
            <person name="Ichikawa Y."/>
            <person name="Idonuma A."/>
            <person name="Iijima M."/>
            <person name="Ikeda M."/>
            <person name="Ikeno M."/>
            <person name="Itoh S."/>
            <person name="Itoh T."/>
            <person name="Itoh Y."/>
            <person name="Itoh Y."/>
            <person name="Iwabuchi A."/>
            <person name="Kamiya K."/>
            <person name="Karasawa W."/>
            <person name="Katagiri S."/>
            <person name="Kikuta A."/>
            <person name="Kobayashi N."/>
            <person name="Kono I."/>
            <person name="Machita K."/>
            <person name="Maehara T."/>
            <person name="Mizuno H."/>
            <person name="Mizubayashi T."/>
            <person name="Mukai Y."/>
            <person name="Nagasaki H."/>
            <person name="Nakashima M."/>
            <person name="Nakama Y."/>
            <person name="Nakamichi Y."/>
            <person name="Nakamura M."/>
            <person name="Namiki N."/>
            <person name="Negishi M."/>
            <person name="Ohta I."/>
            <person name="Ono N."/>
            <person name="Saji S."/>
            <person name="Sakai K."/>
            <person name="Shibata M."/>
            <person name="Shimokawa T."/>
            <person name="Shomura A."/>
            <person name="Song J."/>
            <person name="Takazaki Y."/>
            <person name="Terasawa K."/>
            <person name="Tsuji K."/>
            <person name="Waki K."/>
            <person name="Yamagata H."/>
            <person name="Yamane H."/>
            <person name="Yoshiki S."/>
            <person name="Yoshihara R."/>
            <person name="Yukawa K."/>
            <person name="Zhong H."/>
            <person name="Iwama H."/>
            <person name="Endo T."/>
            <person name="Ito H."/>
            <person name="Hahn J.H."/>
            <person name="Kim H.I."/>
            <person name="Eun M.Y."/>
            <person name="Yano M."/>
            <person name="Jiang J."/>
            <person name="Gojobori T."/>
        </authorList>
    </citation>
    <scope>NUCLEOTIDE SEQUENCE [LARGE SCALE GENOMIC DNA]</scope>
</reference>
<dbReference type="AlphaFoldDB" id="Q5VRX7"/>
<accession>Q5VRX7</accession>
<proteinExistence type="predicted"/>
<evidence type="ECO:0000256" key="1">
    <source>
        <dbReference type="SAM" id="MobiDB-lite"/>
    </source>
</evidence>
<name>Q5VRX7_ORYSJ</name>
<gene>
    <name evidence="2" type="primary">P0510F03.14</name>
</gene>
<feature type="compositionally biased region" description="Basic residues" evidence="1">
    <location>
        <begin position="166"/>
        <end position="179"/>
    </location>
</feature>
<feature type="region of interest" description="Disordered" evidence="1">
    <location>
        <begin position="88"/>
        <end position="132"/>
    </location>
</feature>
<sequence length="212" mass="22352">MAGGDGQACGWSRWRGDVSALEQAVSPGERGCGGGKRRASVTAGKRQLRAWAEKLRPVPSKPGNLSFFDLMSIPGKLRAGLGALGIRPPPPLIHPPPAATSPSAAGIPSRSRSPSRISPPPPAAVAHNPPPLSPTVAPAPACFACRGRARPPPLPPLSPAVAPHVSARRRRREKRRKGKKEGMWGPHHFLSLTWANIPGFVVEGPQKISLLN</sequence>
<dbReference type="EMBL" id="AP002486">
    <property type="protein sequence ID" value="BAD67798.1"/>
    <property type="molecule type" value="Genomic_DNA"/>
</dbReference>